<dbReference type="PANTHER" id="PTHR24248">
    <property type="entry name" value="ADRENERGIC RECEPTOR-RELATED G-PROTEIN COUPLED RECEPTOR"/>
    <property type="match status" value="1"/>
</dbReference>
<feature type="transmembrane region" description="Helical" evidence="13">
    <location>
        <begin position="221"/>
        <end position="239"/>
    </location>
</feature>
<dbReference type="InterPro" id="IPR000276">
    <property type="entry name" value="GPCR_Rhodpsn"/>
</dbReference>
<evidence type="ECO:0000256" key="9">
    <source>
        <dbReference type="ARBA" id="ARBA00023180"/>
    </source>
</evidence>
<dbReference type="Proteomes" id="UP000095280">
    <property type="component" value="Unplaced"/>
</dbReference>
<proteinExistence type="inferred from homology"/>
<dbReference type="Gene3D" id="1.20.1070.10">
    <property type="entry name" value="Rhodopsin 7-helix transmembrane proteins"/>
    <property type="match status" value="1"/>
</dbReference>
<keyword evidence="2" id="KW-1003">Cell membrane</keyword>
<feature type="transmembrane region" description="Helical" evidence="13">
    <location>
        <begin position="349"/>
        <end position="371"/>
    </location>
</feature>
<dbReference type="SMART" id="SM01381">
    <property type="entry name" value="7TM_GPCR_Srsx"/>
    <property type="match status" value="1"/>
</dbReference>
<protein>
    <submittedName>
        <fullName evidence="16">G_PROTEIN_RECEP_F1_2 domain-containing protein</fullName>
    </submittedName>
</protein>
<dbReference type="Pfam" id="PF00001">
    <property type="entry name" value="7tm_1"/>
    <property type="match status" value="1"/>
</dbReference>
<keyword evidence="7" id="KW-1015">Disulfide bond</keyword>
<dbReference type="PROSITE" id="PS50262">
    <property type="entry name" value="G_PROTEIN_RECEP_F1_2"/>
    <property type="match status" value="1"/>
</dbReference>
<evidence type="ECO:0000256" key="10">
    <source>
        <dbReference type="ARBA" id="ARBA00023224"/>
    </source>
</evidence>
<feature type="compositionally biased region" description="Acidic residues" evidence="12">
    <location>
        <begin position="294"/>
        <end position="303"/>
    </location>
</feature>
<dbReference type="CDD" id="cd14967">
    <property type="entry name" value="7tmA_amine_R-like"/>
    <property type="match status" value="1"/>
</dbReference>
<keyword evidence="10 11" id="KW-0807">Transducer</keyword>
<feature type="transmembrane region" description="Helical" evidence="13">
    <location>
        <begin position="101"/>
        <end position="130"/>
    </location>
</feature>
<evidence type="ECO:0000313" key="15">
    <source>
        <dbReference type="Proteomes" id="UP000095280"/>
    </source>
</evidence>
<feature type="transmembrane region" description="Helical" evidence="13">
    <location>
        <begin position="151"/>
        <end position="171"/>
    </location>
</feature>
<evidence type="ECO:0000256" key="3">
    <source>
        <dbReference type="ARBA" id="ARBA00022692"/>
    </source>
</evidence>
<reference evidence="16" key="1">
    <citation type="submission" date="2016-11" db="UniProtKB">
        <authorList>
            <consortium name="WormBaseParasite"/>
        </authorList>
    </citation>
    <scope>IDENTIFICATION</scope>
</reference>
<evidence type="ECO:0000256" key="8">
    <source>
        <dbReference type="ARBA" id="ARBA00023170"/>
    </source>
</evidence>
<keyword evidence="9" id="KW-0325">Glycoprotein</keyword>
<dbReference type="PRINTS" id="PR00237">
    <property type="entry name" value="GPCRRHODOPSN"/>
</dbReference>
<dbReference type="PRINTS" id="PR00242">
    <property type="entry name" value="DOPAMINER"/>
</dbReference>
<dbReference type="InterPro" id="IPR000929">
    <property type="entry name" value="Dopamine_rcpt"/>
</dbReference>
<organism evidence="15 16">
    <name type="scientific">Macrostomum lignano</name>
    <dbReference type="NCBI Taxonomy" id="282301"/>
    <lineage>
        <taxon>Eukaryota</taxon>
        <taxon>Metazoa</taxon>
        <taxon>Spiralia</taxon>
        <taxon>Lophotrochozoa</taxon>
        <taxon>Platyhelminthes</taxon>
        <taxon>Rhabditophora</taxon>
        <taxon>Macrostomorpha</taxon>
        <taxon>Macrostomida</taxon>
        <taxon>Macrostomidae</taxon>
        <taxon>Macrostomum</taxon>
    </lineage>
</organism>
<dbReference type="GO" id="GO:0004930">
    <property type="term" value="F:G protein-coupled receptor activity"/>
    <property type="evidence" value="ECO:0007669"/>
    <property type="project" value="UniProtKB-KW"/>
</dbReference>
<dbReference type="InterPro" id="IPR017452">
    <property type="entry name" value="GPCR_Rhodpsn_7TM"/>
</dbReference>
<keyword evidence="3 11" id="KW-0812">Transmembrane</keyword>
<keyword evidence="8 11" id="KW-0675">Receptor</keyword>
<evidence type="ECO:0000256" key="5">
    <source>
        <dbReference type="ARBA" id="ARBA00023040"/>
    </source>
</evidence>
<evidence type="ECO:0000256" key="1">
    <source>
        <dbReference type="ARBA" id="ARBA00004651"/>
    </source>
</evidence>
<dbReference type="GO" id="GO:0005886">
    <property type="term" value="C:plasma membrane"/>
    <property type="evidence" value="ECO:0007669"/>
    <property type="project" value="UniProtKB-SubCell"/>
</dbReference>
<dbReference type="WBParaSite" id="maker-uti_cns_0012529-snap-gene-0.2-mRNA-1">
    <property type="protein sequence ID" value="maker-uti_cns_0012529-snap-gene-0.2-mRNA-1"/>
    <property type="gene ID" value="maker-uti_cns_0012529-snap-gene-0.2"/>
</dbReference>
<sequence length="420" mass="47101">MVNKGPNSMTSTCSLQSAQNSSSNMPDNFHYEKWLTAGLMTIVIAMTICGNALVILAVLTSRLLRQAQNFLIVSLACADMAVGILVLPLQVKLYVTDEEWLLPWMLCAAFTTSDIFFCTASILNLAGIAVDRYCAIKYPIAYATKRTTTTVLLMIFAIFFLSGLISIGPTLSWNSANKEYPTVNTTINTIDNINNITEISMGKCKLPEQKGYVFFSAMGSFYIPAVIIISLYISIFFALRRRLQKRAAASAAHRINQLHQAAQDDSSEANQHHARPQPTQQQQLQEDENKQNDLDNEADDDQGFVDARGDGEAAGRRPTEAAMSRMLVEQSQHRQRISLSHERRALRTLGIIMGIFMLCWLPFFVVYLGGVWDLPAPKAVFDLFVWLGYLNSALNPVIYTIFNADFRRAFGRLLRCRRPR</sequence>
<evidence type="ECO:0000259" key="14">
    <source>
        <dbReference type="PROSITE" id="PS50262"/>
    </source>
</evidence>
<evidence type="ECO:0000256" key="7">
    <source>
        <dbReference type="ARBA" id="ARBA00023157"/>
    </source>
</evidence>
<feature type="compositionally biased region" description="Basic and acidic residues" evidence="12">
    <location>
        <begin position="307"/>
        <end position="319"/>
    </location>
</feature>
<feature type="transmembrane region" description="Helical" evidence="13">
    <location>
        <begin position="70"/>
        <end position="89"/>
    </location>
</feature>
<evidence type="ECO:0000256" key="13">
    <source>
        <dbReference type="SAM" id="Phobius"/>
    </source>
</evidence>
<keyword evidence="6 13" id="KW-0472">Membrane</keyword>
<feature type="transmembrane region" description="Helical" evidence="13">
    <location>
        <begin position="34"/>
        <end position="58"/>
    </location>
</feature>
<keyword evidence="4 13" id="KW-1133">Transmembrane helix</keyword>
<dbReference type="SUPFAM" id="SSF81321">
    <property type="entry name" value="Family A G protein-coupled receptor-like"/>
    <property type="match status" value="1"/>
</dbReference>
<dbReference type="PANTHER" id="PTHR24248:SF174">
    <property type="entry name" value="TYRAMINE_OCTOPAMINE RECEPTOR"/>
    <property type="match status" value="1"/>
</dbReference>
<evidence type="ECO:0000256" key="12">
    <source>
        <dbReference type="SAM" id="MobiDB-lite"/>
    </source>
</evidence>
<comment type="similarity">
    <text evidence="11">Belongs to the G-protein coupled receptor 1 family.</text>
</comment>
<evidence type="ECO:0000256" key="4">
    <source>
        <dbReference type="ARBA" id="ARBA00022989"/>
    </source>
</evidence>
<keyword evidence="5 11" id="KW-0297">G-protein coupled receptor</keyword>
<comment type="subcellular location">
    <subcellularLocation>
        <location evidence="1">Cell membrane</location>
        <topology evidence="1">Multi-pass membrane protein</topology>
    </subcellularLocation>
</comment>
<evidence type="ECO:0000256" key="2">
    <source>
        <dbReference type="ARBA" id="ARBA00022475"/>
    </source>
</evidence>
<evidence type="ECO:0000256" key="6">
    <source>
        <dbReference type="ARBA" id="ARBA00023136"/>
    </source>
</evidence>
<name>A0A1I8IGR7_9PLAT</name>
<feature type="domain" description="G-protein coupled receptors family 1 profile" evidence="14">
    <location>
        <begin position="50"/>
        <end position="399"/>
    </location>
</feature>
<evidence type="ECO:0000256" key="11">
    <source>
        <dbReference type="RuleBase" id="RU000688"/>
    </source>
</evidence>
<dbReference type="AlphaFoldDB" id="A0A1I8IGR7"/>
<evidence type="ECO:0000313" key="16">
    <source>
        <dbReference type="WBParaSite" id="maker-uti_cns_0012529-snap-gene-0.2-mRNA-1"/>
    </source>
</evidence>
<feature type="region of interest" description="Disordered" evidence="12">
    <location>
        <begin position="257"/>
        <end position="327"/>
    </location>
</feature>
<keyword evidence="15" id="KW-1185">Reference proteome</keyword>
<dbReference type="PROSITE" id="PS00237">
    <property type="entry name" value="G_PROTEIN_RECEP_F1_1"/>
    <property type="match status" value="1"/>
</dbReference>
<accession>A0A1I8IGR7</accession>
<feature type="transmembrane region" description="Helical" evidence="13">
    <location>
        <begin position="383"/>
        <end position="402"/>
    </location>
</feature>